<dbReference type="AlphaFoldDB" id="A0A8J7ALP6"/>
<dbReference type="Proteomes" id="UP000636505">
    <property type="component" value="Unassembled WGS sequence"/>
</dbReference>
<evidence type="ECO:0000256" key="1">
    <source>
        <dbReference type="SAM" id="Phobius"/>
    </source>
</evidence>
<dbReference type="EMBL" id="JADEXG010000015">
    <property type="protein sequence ID" value="MBE9077295.1"/>
    <property type="molecule type" value="Genomic_DNA"/>
</dbReference>
<accession>A0A8J7ALP6</accession>
<keyword evidence="1" id="KW-1133">Transmembrane helix</keyword>
<keyword evidence="3" id="KW-1185">Reference proteome</keyword>
<evidence type="ECO:0000313" key="2">
    <source>
        <dbReference type="EMBL" id="MBE9077295.1"/>
    </source>
</evidence>
<keyword evidence="1" id="KW-0472">Membrane</keyword>
<dbReference type="RefSeq" id="WP_193905956.1">
    <property type="nucleotide sequence ID" value="NZ_JADEXG010000015.1"/>
</dbReference>
<evidence type="ECO:0000313" key="3">
    <source>
        <dbReference type="Proteomes" id="UP000636505"/>
    </source>
</evidence>
<keyword evidence="1" id="KW-0812">Transmembrane</keyword>
<sequence>MTQDSYRDEPQQKLRLFFYLIPVLGVFPAAWALYQGVSGQERSVSRLAVTLGLGWIVATVLLGAGAELSSAASLRFLIASSFVGSGYFLVNIGLMVRVWRQQSVRLPGVTQLSRRLP</sequence>
<feature type="transmembrane region" description="Helical" evidence="1">
    <location>
        <begin position="16"/>
        <end position="34"/>
    </location>
</feature>
<reference evidence="2" key="1">
    <citation type="submission" date="2020-10" db="EMBL/GenBank/DDBJ databases">
        <authorList>
            <person name="Castelo-Branco R."/>
            <person name="Eusebio N."/>
            <person name="Adriana R."/>
            <person name="Vieira A."/>
            <person name="Brugerolle De Fraissinette N."/>
            <person name="Rezende De Castro R."/>
            <person name="Schneider M.P."/>
            <person name="Vasconcelos V."/>
            <person name="Leao P.N."/>
        </authorList>
    </citation>
    <scope>NUCLEOTIDE SEQUENCE</scope>
    <source>
        <strain evidence="2">LEGE 07310</strain>
    </source>
</reference>
<proteinExistence type="predicted"/>
<organism evidence="2 3">
    <name type="scientific">Vasconcelosia minhoensis LEGE 07310</name>
    <dbReference type="NCBI Taxonomy" id="915328"/>
    <lineage>
        <taxon>Bacteria</taxon>
        <taxon>Bacillati</taxon>
        <taxon>Cyanobacteriota</taxon>
        <taxon>Cyanophyceae</taxon>
        <taxon>Nodosilineales</taxon>
        <taxon>Cymatolegaceae</taxon>
        <taxon>Vasconcelosia</taxon>
        <taxon>Vasconcelosia minhoensis</taxon>
    </lineage>
</organism>
<gene>
    <name evidence="2" type="ORF">IQ241_08300</name>
</gene>
<feature type="transmembrane region" description="Helical" evidence="1">
    <location>
        <begin position="46"/>
        <end position="66"/>
    </location>
</feature>
<name>A0A8J7ALP6_9CYAN</name>
<feature type="transmembrane region" description="Helical" evidence="1">
    <location>
        <begin position="72"/>
        <end position="96"/>
    </location>
</feature>
<protein>
    <submittedName>
        <fullName evidence="2">Uncharacterized protein</fullName>
    </submittedName>
</protein>
<comment type="caution">
    <text evidence="2">The sequence shown here is derived from an EMBL/GenBank/DDBJ whole genome shotgun (WGS) entry which is preliminary data.</text>
</comment>